<keyword evidence="2" id="KW-0812">Transmembrane</keyword>
<feature type="transmembrane region" description="Helical" evidence="2">
    <location>
        <begin position="544"/>
        <end position="567"/>
    </location>
</feature>
<dbReference type="EMBL" id="JAFIRA010000036">
    <property type="protein sequence ID" value="MCJ2543754.1"/>
    <property type="molecule type" value="Genomic_DNA"/>
</dbReference>
<feature type="transmembrane region" description="Helical" evidence="2">
    <location>
        <begin position="985"/>
        <end position="1003"/>
    </location>
</feature>
<proteinExistence type="predicted"/>
<protein>
    <submittedName>
        <fullName evidence="3">Efflux RND transporter permease subunit</fullName>
    </submittedName>
</protein>
<keyword evidence="2" id="KW-1133">Transmembrane helix</keyword>
<dbReference type="Gene3D" id="3.30.70.1430">
    <property type="entry name" value="Multidrug efflux transporter AcrB pore domain"/>
    <property type="match status" value="2"/>
</dbReference>
<feature type="region of interest" description="Disordered" evidence="1">
    <location>
        <begin position="1049"/>
        <end position="1068"/>
    </location>
</feature>
<sequence>MVQPRGGLSVSGLAIRRHIGTLMLASAVIVMGFYFVTRLPVDLLPSIVYPRIGVRVDVAGVTPEVAIDEITRPLEESLATVEGVEQIYSTTREGQVRVDLYFAPGGNIDQALNDTTAAVNRARGRLPDEVSAPTVFKFDPSQLPVYEFALNSPGLSGVELRRFAEEELARDLGVVPGVATVDVAGGITEEVQVDLDLERMQALGLGLTDVLSQVQARNQDISGGRIRGEVFESLTRTVGRFRSPEDIQALRFNTPNGATVRLTDFATVAVRPAAEGVRVTLNGEPAVRLSIQKQPDANTITVVEGIRRRLDQLRATGIIPPEMTLTPTSDESRFIRSSIQNVATAGLSGAALAGIAVLLFLGSLRQTLIVVIAIPLATLTAIVLMGLFGLSINIISLGGLALGVGIVVDNAIVMLENIAKGVEGIPRENGNAQWFEQRVIDQAEQSSRQLESALLASTATNLVSVLPFLLIGGFVSLIFNELILTISFAVAGSLVVGLTVVPMLTSRLLTIRRSSGLKQFGLWQWFEQGVIGGTYAYQRLLGRLLLRPGLLVLVAFLLLGGGSYWMAGQLNQELLPRISTGQVNLFANFAPGTTLETNRRIMQEVDRILLEQPEVEYVFTTAGGSAFGGSTFENPLRGTSNITLKPGTEVGPVVDRLNGLMNRLNLVGSRIRVSPGSVRGLSTRNSAVNAEVDVVLQGEDTEALQQASRMALQALDEQATLSTFRPDADDNQPEVQIWPDWERATPLRLSTQDMGRVVQTAVQGSVPTQLQLGNRLMDVRVQLGSGGITQPSQLERLPLFVQNGQPVRLGDVARLQRAEAPGEIRRINQRQVAILNGSLTAGATQSAAIAEVDEILSGLEWPAGVTRLPSEALATNRELRNNLLLLGSLAAFLVFVVMAVQYNSLIDPLVIMLTVPLALSGGILGLLITNTSVGATVLVGAVLLVGIVVNNAILMVELANQLREEQGLDYRSAILNAAPQRLRPILMTTVTTVLGLFPLALGLGEGSELLQPLGVVVFSGLSLATLLTLFVIPCFYVLLHGMGRKTKPPTFPDLPTLESPALPLTRHQ</sequence>
<feature type="transmembrane region" description="Helical" evidence="2">
    <location>
        <begin position="453"/>
        <end position="476"/>
    </location>
</feature>
<dbReference type="RefSeq" id="WP_244351545.1">
    <property type="nucleotide sequence ID" value="NZ_JAFIRA010000036.1"/>
</dbReference>
<feature type="transmembrane region" description="Helical" evidence="2">
    <location>
        <begin position="909"/>
        <end position="928"/>
    </location>
</feature>
<comment type="caution">
    <text evidence="3">The sequence shown here is derived from an EMBL/GenBank/DDBJ whole genome shotgun (WGS) entry which is preliminary data.</text>
</comment>
<dbReference type="Proteomes" id="UP000830835">
    <property type="component" value="Unassembled WGS sequence"/>
</dbReference>
<feature type="transmembrane region" description="Helical" evidence="2">
    <location>
        <begin position="482"/>
        <end position="504"/>
    </location>
</feature>
<feature type="transmembrane region" description="Helical" evidence="2">
    <location>
        <begin position="883"/>
        <end position="902"/>
    </location>
</feature>
<accession>A0ABT0CD87</accession>
<evidence type="ECO:0000256" key="1">
    <source>
        <dbReference type="SAM" id="MobiDB-lite"/>
    </source>
</evidence>
<keyword evidence="2" id="KW-0472">Membrane</keyword>
<organism evidence="3 4">
    <name type="scientific">Thermostichus vulcanus str. 'Rupite'</name>
    <dbReference type="NCBI Taxonomy" id="2813851"/>
    <lineage>
        <taxon>Bacteria</taxon>
        <taxon>Bacillati</taxon>
        <taxon>Cyanobacteriota</taxon>
        <taxon>Cyanophyceae</taxon>
        <taxon>Thermostichales</taxon>
        <taxon>Thermostichaceae</taxon>
        <taxon>Thermostichus</taxon>
    </lineage>
</organism>
<evidence type="ECO:0000313" key="4">
    <source>
        <dbReference type="Proteomes" id="UP000830835"/>
    </source>
</evidence>
<dbReference type="Gene3D" id="3.30.70.1320">
    <property type="entry name" value="Multidrug efflux transporter AcrB pore domain like"/>
    <property type="match status" value="1"/>
</dbReference>
<keyword evidence="4" id="KW-1185">Reference proteome</keyword>
<evidence type="ECO:0000313" key="3">
    <source>
        <dbReference type="EMBL" id="MCJ2543754.1"/>
    </source>
</evidence>
<dbReference type="PANTHER" id="PTHR32063">
    <property type="match status" value="1"/>
</dbReference>
<evidence type="ECO:0000256" key="2">
    <source>
        <dbReference type="SAM" id="Phobius"/>
    </source>
</evidence>
<dbReference type="Gene3D" id="3.30.2090.10">
    <property type="entry name" value="Multidrug efflux transporter AcrB TolC docking domain, DN and DC subdomains"/>
    <property type="match status" value="2"/>
</dbReference>
<dbReference type="PRINTS" id="PR00702">
    <property type="entry name" value="ACRIFLAVINRP"/>
</dbReference>
<feature type="transmembrane region" description="Helical" evidence="2">
    <location>
        <begin position="368"/>
        <end position="388"/>
    </location>
</feature>
<dbReference type="SUPFAM" id="SSF82693">
    <property type="entry name" value="Multidrug efflux transporter AcrB pore domain, PN1, PN2, PC1 and PC2 subdomains"/>
    <property type="match status" value="3"/>
</dbReference>
<dbReference type="Pfam" id="PF00873">
    <property type="entry name" value="ACR_tran"/>
    <property type="match status" value="1"/>
</dbReference>
<dbReference type="PANTHER" id="PTHR32063:SF0">
    <property type="entry name" value="SWARMING MOTILITY PROTEIN SWRC"/>
    <property type="match status" value="1"/>
</dbReference>
<reference evidence="3" key="1">
    <citation type="submission" date="2021-02" db="EMBL/GenBank/DDBJ databases">
        <title>The CRISPR/cas machinery reduction and long-range gene transfer in the hot spring cyanobacterium Synechococcus.</title>
        <authorList>
            <person name="Dvorak P."/>
            <person name="Jahodarova E."/>
            <person name="Hasler P."/>
            <person name="Poulickova A."/>
        </authorList>
    </citation>
    <scope>NUCLEOTIDE SEQUENCE</scope>
    <source>
        <strain evidence="3">Rupite</strain>
    </source>
</reference>
<dbReference type="SUPFAM" id="SSF82714">
    <property type="entry name" value="Multidrug efflux transporter AcrB TolC docking domain, DN and DC subdomains"/>
    <property type="match status" value="2"/>
</dbReference>
<name>A0ABT0CD87_THEVL</name>
<dbReference type="Gene3D" id="1.20.1640.10">
    <property type="entry name" value="Multidrug efflux transporter AcrB transmembrane domain"/>
    <property type="match status" value="2"/>
</dbReference>
<dbReference type="InterPro" id="IPR027463">
    <property type="entry name" value="AcrB_DN_DC_subdom"/>
</dbReference>
<dbReference type="InterPro" id="IPR001036">
    <property type="entry name" value="Acrflvin-R"/>
</dbReference>
<dbReference type="SUPFAM" id="SSF82866">
    <property type="entry name" value="Multidrug efflux transporter AcrB transmembrane domain"/>
    <property type="match status" value="2"/>
</dbReference>
<feature type="transmembrane region" description="Helical" evidence="2">
    <location>
        <begin position="934"/>
        <end position="956"/>
    </location>
</feature>
<feature type="transmembrane region" description="Helical" evidence="2">
    <location>
        <begin position="342"/>
        <end position="361"/>
    </location>
</feature>
<feature type="transmembrane region" description="Helical" evidence="2">
    <location>
        <begin position="21"/>
        <end position="41"/>
    </location>
</feature>
<feature type="transmembrane region" description="Helical" evidence="2">
    <location>
        <begin position="1015"/>
        <end position="1039"/>
    </location>
</feature>
<gene>
    <name evidence="3" type="ORF">JX360_12700</name>
</gene>
<dbReference type="Gene3D" id="3.30.70.1440">
    <property type="entry name" value="Multidrug efflux transporter AcrB pore domain"/>
    <property type="match status" value="1"/>
</dbReference>
<feature type="transmembrane region" description="Helical" evidence="2">
    <location>
        <begin position="394"/>
        <end position="415"/>
    </location>
</feature>